<dbReference type="CDD" id="cd00200">
    <property type="entry name" value="WD40"/>
    <property type="match status" value="1"/>
</dbReference>
<dbReference type="EMBL" id="JAOAOG010000073">
    <property type="protein sequence ID" value="KAJ6250708.1"/>
    <property type="molecule type" value="Genomic_DNA"/>
</dbReference>
<keyword evidence="6" id="KW-1185">Reference proteome</keyword>
<dbReference type="SUPFAM" id="SSF103657">
    <property type="entry name" value="BAR/IMD domain-like"/>
    <property type="match status" value="1"/>
</dbReference>
<evidence type="ECO:0000313" key="6">
    <source>
        <dbReference type="Proteomes" id="UP001150062"/>
    </source>
</evidence>
<feature type="compositionally biased region" description="Basic and acidic residues" evidence="4">
    <location>
        <begin position="433"/>
        <end position="442"/>
    </location>
</feature>
<evidence type="ECO:0000256" key="2">
    <source>
        <dbReference type="ARBA" id="ARBA00022737"/>
    </source>
</evidence>
<sequence length="628" mass="72097">MTNEENRKIGVLKPNLICSGHTSAVTKVVVVGDLAYSGGDDFEINKWDLSKSSNPLVCTYRGHTAQITEILFHEKRLYSCSVDGTIREWDTKKNQCVNIFEGHQGSVNCAIIHNNRLISGSDDNTIKIFDLKTRKCLKTLENHTGSIQNLLQVNNSLFSTSTDNTVLEWDLETAKCKTTFIGYSSWTTSIIHDSGIIYTGLKNGQIKAWDIRTGKCIRNYNGLQFPITQLKVHHESLYASCWDGKIGIYNLNSEIINKYFEGNKGLVNNFVIHDNFLYAAGRDHFIKGYNLKNGKLDYLFKGHKDSIEDIVLISEHILSCSKDKTVMKWQIPKGVKGRSTTSAKGVPFKETRLYGKIKDPYTKLLRFCTHRQNSFDTIIKQLIAIAETYSKTGINSTYFGKMLGEALFTFATDESELFDEEDNELEKEMMLIKKQDEKETQNKDNTNNSNQEKENNLDEITKSIQRKKNLNFNKYLKEFGSLLSTIETTHDNIFKFLQKPFIKTLNSGKSEKSKKFKNSIKNLESLHKDLQNTGNLYYTEKIKKKNDGKILHLSGELAEMKRKVELAKIHLNLIFDEVDFYKKTDFMNLFLLLINYEINFNKLAFGLLLENEQNVDQLMDVILNFKNK</sequence>
<feature type="region of interest" description="Disordered" evidence="4">
    <location>
        <begin position="433"/>
        <end position="457"/>
    </location>
</feature>
<dbReference type="PANTHER" id="PTHR44019:SF8">
    <property type="entry name" value="POC1 CENTRIOLAR PROTEIN HOMOLOG"/>
    <property type="match status" value="1"/>
</dbReference>
<protein>
    <submittedName>
        <fullName evidence="5">Lissencephaly-1</fullName>
    </submittedName>
</protein>
<dbReference type="PROSITE" id="PS50294">
    <property type="entry name" value="WD_REPEATS_REGION"/>
    <property type="match status" value="2"/>
</dbReference>
<comment type="caution">
    <text evidence="5">The sequence shown here is derived from an EMBL/GenBank/DDBJ whole genome shotgun (WGS) entry which is preliminary data.</text>
</comment>
<dbReference type="Pfam" id="PF00400">
    <property type="entry name" value="WD40"/>
    <property type="match status" value="4"/>
</dbReference>
<dbReference type="InterPro" id="IPR015943">
    <property type="entry name" value="WD40/YVTN_repeat-like_dom_sf"/>
</dbReference>
<dbReference type="PRINTS" id="PR00320">
    <property type="entry name" value="GPROTEINBRPT"/>
</dbReference>
<dbReference type="PANTHER" id="PTHR44019">
    <property type="entry name" value="WD REPEAT-CONTAINING PROTEIN 55"/>
    <property type="match status" value="1"/>
</dbReference>
<evidence type="ECO:0000256" key="4">
    <source>
        <dbReference type="SAM" id="MobiDB-lite"/>
    </source>
</evidence>
<dbReference type="InterPro" id="IPR001680">
    <property type="entry name" value="WD40_rpt"/>
</dbReference>
<gene>
    <name evidence="5" type="ORF">M0813_15520</name>
</gene>
<organism evidence="5 6">
    <name type="scientific">Anaeramoeba flamelloides</name>
    <dbReference type="NCBI Taxonomy" id="1746091"/>
    <lineage>
        <taxon>Eukaryota</taxon>
        <taxon>Metamonada</taxon>
        <taxon>Anaeramoebidae</taxon>
        <taxon>Anaeramoeba</taxon>
    </lineage>
</organism>
<dbReference type="Gene3D" id="2.130.10.10">
    <property type="entry name" value="YVTN repeat-like/Quinoprotein amine dehydrogenase"/>
    <property type="match status" value="2"/>
</dbReference>
<evidence type="ECO:0000256" key="3">
    <source>
        <dbReference type="PROSITE-ProRule" id="PRU00221"/>
    </source>
</evidence>
<evidence type="ECO:0000256" key="1">
    <source>
        <dbReference type="ARBA" id="ARBA00022574"/>
    </source>
</evidence>
<name>A0ABQ8Z1N0_9EUKA</name>
<proteinExistence type="predicted"/>
<dbReference type="SMART" id="SM00320">
    <property type="entry name" value="WD40"/>
    <property type="match status" value="8"/>
</dbReference>
<accession>A0ABQ8Z1N0</accession>
<evidence type="ECO:0000313" key="5">
    <source>
        <dbReference type="EMBL" id="KAJ6250708.1"/>
    </source>
</evidence>
<dbReference type="InterPro" id="IPR036322">
    <property type="entry name" value="WD40_repeat_dom_sf"/>
</dbReference>
<keyword evidence="1 3" id="KW-0853">WD repeat</keyword>
<dbReference type="InterPro" id="IPR050505">
    <property type="entry name" value="WDR55/POC1"/>
</dbReference>
<reference evidence="5" key="1">
    <citation type="submission" date="2022-08" db="EMBL/GenBank/DDBJ databases">
        <title>Novel sulfate-reducing endosymbionts in the free-living metamonad Anaeramoeba.</title>
        <authorList>
            <person name="Jerlstrom-Hultqvist J."/>
            <person name="Cepicka I."/>
            <person name="Gallot-Lavallee L."/>
            <person name="Salas-Leiva D."/>
            <person name="Curtis B.A."/>
            <person name="Zahonova K."/>
            <person name="Pipaliya S."/>
            <person name="Dacks J."/>
            <person name="Roger A.J."/>
        </authorList>
    </citation>
    <scope>NUCLEOTIDE SEQUENCE</scope>
    <source>
        <strain evidence="5">Schooner1</strain>
    </source>
</reference>
<keyword evidence="2" id="KW-0677">Repeat</keyword>
<dbReference type="InterPro" id="IPR020472">
    <property type="entry name" value="WD40_PAC1"/>
</dbReference>
<feature type="repeat" description="WD" evidence="3">
    <location>
        <begin position="60"/>
        <end position="99"/>
    </location>
</feature>
<dbReference type="SUPFAM" id="SSF50978">
    <property type="entry name" value="WD40 repeat-like"/>
    <property type="match status" value="1"/>
</dbReference>
<dbReference type="Proteomes" id="UP001150062">
    <property type="component" value="Unassembled WGS sequence"/>
</dbReference>
<dbReference type="PROSITE" id="PS50082">
    <property type="entry name" value="WD_REPEATS_2"/>
    <property type="match status" value="3"/>
</dbReference>
<feature type="repeat" description="WD" evidence="3">
    <location>
        <begin position="100"/>
        <end position="139"/>
    </location>
</feature>
<feature type="repeat" description="WD" evidence="3">
    <location>
        <begin position="140"/>
        <end position="179"/>
    </location>
</feature>
<dbReference type="InterPro" id="IPR027267">
    <property type="entry name" value="AH/BAR_dom_sf"/>
</dbReference>